<dbReference type="Proteomes" id="UP000199451">
    <property type="component" value="Unassembled WGS sequence"/>
</dbReference>
<sequence>MPSDTETGQGFDRRRLAFGAVFLSLVALWYATHPAQFAAEFSQPVTYVLAALTVVVLVVSAHRRLRETWLFGLSLGLLVAVWGLHNLAGPAMPLLTGYGFVVLGVCGVGYAVYTRIRDRSASEA</sequence>
<keyword evidence="1" id="KW-0472">Membrane</keyword>
<organism evidence="2 3">
    <name type="scientific">Halogranum gelatinilyticum</name>
    <dbReference type="NCBI Taxonomy" id="660521"/>
    <lineage>
        <taxon>Archaea</taxon>
        <taxon>Methanobacteriati</taxon>
        <taxon>Methanobacteriota</taxon>
        <taxon>Stenosarchaea group</taxon>
        <taxon>Halobacteria</taxon>
        <taxon>Halobacteriales</taxon>
        <taxon>Haloferacaceae</taxon>
    </lineage>
</organism>
<protein>
    <submittedName>
        <fullName evidence="2">Uncharacterized protein</fullName>
    </submittedName>
</protein>
<proteinExistence type="predicted"/>
<gene>
    <name evidence="2" type="ORF">SAMN04487949_0628</name>
</gene>
<feature type="transmembrane region" description="Helical" evidence="1">
    <location>
        <begin position="16"/>
        <end position="32"/>
    </location>
</feature>
<evidence type="ECO:0000256" key="1">
    <source>
        <dbReference type="SAM" id="Phobius"/>
    </source>
</evidence>
<dbReference type="OrthoDB" id="380775at2157"/>
<keyword evidence="1" id="KW-1133">Transmembrane helix</keyword>
<keyword evidence="1" id="KW-0812">Transmembrane</keyword>
<evidence type="ECO:0000313" key="2">
    <source>
        <dbReference type="EMBL" id="SDM04454.1"/>
    </source>
</evidence>
<dbReference type="AlphaFoldDB" id="A0A1G9Q0B7"/>
<accession>A0A1G9Q0B7</accession>
<name>A0A1G9Q0B7_9EURY</name>
<feature type="transmembrane region" description="Helical" evidence="1">
    <location>
        <begin position="44"/>
        <end position="61"/>
    </location>
</feature>
<feature type="transmembrane region" description="Helical" evidence="1">
    <location>
        <begin position="91"/>
        <end position="113"/>
    </location>
</feature>
<dbReference type="EMBL" id="FNHL01000001">
    <property type="protein sequence ID" value="SDM04454.1"/>
    <property type="molecule type" value="Genomic_DNA"/>
</dbReference>
<keyword evidence="3" id="KW-1185">Reference proteome</keyword>
<reference evidence="3" key="1">
    <citation type="submission" date="2016-10" db="EMBL/GenBank/DDBJ databases">
        <authorList>
            <person name="Varghese N."/>
            <person name="Submissions S."/>
        </authorList>
    </citation>
    <scope>NUCLEOTIDE SEQUENCE [LARGE SCALE GENOMIC DNA]</scope>
    <source>
        <strain evidence="3">CGMCC 1.10119</strain>
    </source>
</reference>
<evidence type="ECO:0000313" key="3">
    <source>
        <dbReference type="Proteomes" id="UP000199451"/>
    </source>
</evidence>
<feature type="transmembrane region" description="Helical" evidence="1">
    <location>
        <begin position="68"/>
        <end position="85"/>
    </location>
</feature>
<dbReference type="RefSeq" id="WP_089693977.1">
    <property type="nucleotide sequence ID" value="NZ_FNHL01000001.1"/>
</dbReference>